<evidence type="ECO:0000256" key="1">
    <source>
        <dbReference type="SAM" id="Phobius"/>
    </source>
</evidence>
<evidence type="ECO:0000313" key="2">
    <source>
        <dbReference type="EMBL" id="QNO43854.1"/>
    </source>
</evidence>
<keyword evidence="1" id="KW-1133">Transmembrane helix</keyword>
<dbReference type="EMBL" id="MT630870">
    <property type="protein sequence ID" value="QNO43854.1"/>
    <property type="molecule type" value="Genomic_DNA"/>
</dbReference>
<keyword evidence="1" id="KW-0812">Transmembrane</keyword>
<protein>
    <submittedName>
        <fullName evidence="2">Uncharacterized protein</fullName>
    </submittedName>
</protein>
<reference evidence="2" key="1">
    <citation type="submission" date="2020-06" db="EMBL/GenBank/DDBJ databases">
        <title>Unique genomic features of the anaerobic methanotrophic archaea.</title>
        <authorList>
            <person name="Chadwick G.L."/>
            <person name="Skennerton C.T."/>
            <person name="Laso-Perez R."/>
            <person name="Leu A.O."/>
            <person name="Speth D.R."/>
            <person name="Yu H."/>
            <person name="Morgan-Lang C."/>
            <person name="Hatzenpichler R."/>
            <person name="Goudeau D."/>
            <person name="Malmstrom R."/>
            <person name="Brazelton W.J."/>
            <person name="Woyke T."/>
            <person name="Hallam S.J."/>
            <person name="Tyson G.W."/>
            <person name="Wegener G."/>
            <person name="Boetius A."/>
            <person name="Orphan V."/>
        </authorList>
    </citation>
    <scope>NUCLEOTIDE SEQUENCE</scope>
</reference>
<evidence type="ECO:0000313" key="3">
    <source>
        <dbReference type="EMBL" id="QNO46375.1"/>
    </source>
</evidence>
<name>A0A7G9Y770_9EURY</name>
<feature type="transmembrane region" description="Helical" evidence="1">
    <location>
        <begin position="45"/>
        <end position="69"/>
    </location>
</feature>
<accession>A0A7G9Y770</accession>
<sequence>MNMEESFEIIEKKRKKRVILGVLSLSISFGLFASVNFLISGLLGLTIAVGWLLLILSVILFALGLYLLIYHPIIEVEEEEAGGSV</sequence>
<organism evidence="2">
    <name type="scientific">Candidatus Methanogaster sp. ANME-2c ERB4</name>
    <dbReference type="NCBI Taxonomy" id="2759911"/>
    <lineage>
        <taxon>Archaea</taxon>
        <taxon>Methanobacteriati</taxon>
        <taxon>Methanobacteriota</taxon>
        <taxon>Stenosarchaea group</taxon>
        <taxon>Methanomicrobia</taxon>
        <taxon>Methanosarcinales</taxon>
        <taxon>ANME-2 cluster</taxon>
        <taxon>Candidatus Methanogasteraceae</taxon>
        <taxon>Candidatus Methanogaster</taxon>
    </lineage>
</organism>
<dbReference type="EMBL" id="MT631187">
    <property type="protein sequence ID" value="QNO46375.1"/>
    <property type="molecule type" value="Genomic_DNA"/>
</dbReference>
<dbReference type="AlphaFoldDB" id="A0A7G9Y770"/>
<feature type="transmembrane region" description="Helical" evidence="1">
    <location>
        <begin position="18"/>
        <end position="39"/>
    </location>
</feature>
<proteinExistence type="predicted"/>
<keyword evidence="1" id="KW-0472">Membrane</keyword>
<gene>
    <name evidence="3" type="ORF">KKGFGGCE_00013</name>
    <name evidence="2" type="ORF">KKPOJJPN_00011</name>
</gene>